<comment type="caution">
    <text evidence="1">The sequence shown here is derived from an EMBL/GenBank/DDBJ whole genome shotgun (WGS) entry which is preliminary data.</text>
</comment>
<evidence type="ECO:0000313" key="2">
    <source>
        <dbReference type="Proteomes" id="UP000217465"/>
    </source>
</evidence>
<dbReference type="Proteomes" id="UP000217465">
    <property type="component" value="Unassembled WGS sequence"/>
</dbReference>
<gene>
    <name evidence="1" type="ORF">A9Y57_02093</name>
</gene>
<evidence type="ECO:0008006" key="3">
    <source>
        <dbReference type="Google" id="ProtNLM"/>
    </source>
</evidence>
<name>A0A854WB02_9STRE</name>
<evidence type="ECO:0000313" key="1">
    <source>
        <dbReference type="EMBL" id="PCH10803.1"/>
    </source>
</evidence>
<protein>
    <recommendedName>
        <fullName evidence="3">Sce7726 family protein</fullName>
    </recommendedName>
</protein>
<organism evidence="1 2">
    <name type="scientific">Streptococcus parauberis</name>
    <dbReference type="NCBI Taxonomy" id="1348"/>
    <lineage>
        <taxon>Bacteria</taxon>
        <taxon>Bacillati</taxon>
        <taxon>Bacillota</taxon>
        <taxon>Bacilli</taxon>
        <taxon>Lactobacillales</taxon>
        <taxon>Streptococcaceae</taxon>
        <taxon>Streptococcus</taxon>
    </lineage>
</organism>
<proteinExistence type="predicted"/>
<sequence length="280" mass="33675">MEVKRNYLLNRFFSRGTIWNLLKNNQDLIFNEILELAPYEYSSNLETIQNCYIQLDKSYRNEYFYKNTLLNKLLLGVHSINTTSALTEIPLGSAKPDFVLINGKAVVYEIKTELDNFERIENQIREYYKAFDHVSIVTHEKNIDIAKTKIANLNKPIGLYILQKNNKIKTILKPQEYKNDLEIEVIFKILRKNEYENIILKYFKELPKVSQFEYYDECKKLIKLIPLELLYKDFLVELKKRSQINKTEFEKVPKELRFLVYFMDFKPKDYHQLNDFLYKK</sequence>
<reference evidence="1 2" key="1">
    <citation type="submission" date="2016-06" db="EMBL/GenBank/DDBJ databases">
        <authorList>
            <person name="Haines A.N."/>
            <person name="Council K.R."/>
        </authorList>
    </citation>
    <scope>NUCLEOTIDE SEQUENCE [LARGE SCALE GENOMIC DNA]</scope>
    <source>
        <strain evidence="1 2">SP158-29</strain>
    </source>
</reference>
<dbReference type="NCBIfam" id="NF033832">
    <property type="entry name" value="sce7726_fam"/>
    <property type="match status" value="1"/>
</dbReference>
<dbReference type="InterPro" id="IPR047729">
    <property type="entry name" value="Sce7726-like"/>
</dbReference>
<dbReference type="AlphaFoldDB" id="A0A854WB02"/>
<dbReference type="RefSeq" id="WP_096633998.1">
    <property type="nucleotide sequence ID" value="NZ_NSGR01000010.1"/>
</dbReference>
<accession>A0A854WB02</accession>
<dbReference type="EMBL" id="NSGR01000010">
    <property type="protein sequence ID" value="PCH10803.1"/>
    <property type="molecule type" value="Genomic_DNA"/>
</dbReference>